<keyword evidence="2" id="KW-1185">Reference proteome</keyword>
<evidence type="ECO:0000313" key="1">
    <source>
        <dbReference type="EMBL" id="MCI14246.1"/>
    </source>
</evidence>
<reference evidence="1 2" key="1">
    <citation type="journal article" date="2018" name="Front. Plant Sci.">
        <title>Red Clover (Trifolium pratense) and Zigzag Clover (T. medium) - A Picture of Genomic Similarities and Differences.</title>
        <authorList>
            <person name="Dluhosova J."/>
            <person name="Istvanek J."/>
            <person name="Nedelnik J."/>
            <person name="Repkova J."/>
        </authorList>
    </citation>
    <scope>NUCLEOTIDE SEQUENCE [LARGE SCALE GENOMIC DNA]</scope>
    <source>
        <strain evidence="2">cv. 10/8</strain>
        <tissue evidence="1">Leaf</tissue>
    </source>
</reference>
<proteinExistence type="predicted"/>
<accession>A0A392PSG4</accession>
<comment type="caution">
    <text evidence="1">The sequence shown here is derived from an EMBL/GenBank/DDBJ whole genome shotgun (WGS) entry which is preliminary data.</text>
</comment>
<organism evidence="1 2">
    <name type="scientific">Trifolium medium</name>
    <dbReference type="NCBI Taxonomy" id="97028"/>
    <lineage>
        <taxon>Eukaryota</taxon>
        <taxon>Viridiplantae</taxon>
        <taxon>Streptophyta</taxon>
        <taxon>Embryophyta</taxon>
        <taxon>Tracheophyta</taxon>
        <taxon>Spermatophyta</taxon>
        <taxon>Magnoliopsida</taxon>
        <taxon>eudicotyledons</taxon>
        <taxon>Gunneridae</taxon>
        <taxon>Pentapetalae</taxon>
        <taxon>rosids</taxon>
        <taxon>fabids</taxon>
        <taxon>Fabales</taxon>
        <taxon>Fabaceae</taxon>
        <taxon>Papilionoideae</taxon>
        <taxon>50 kb inversion clade</taxon>
        <taxon>NPAAA clade</taxon>
        <taxon>Hologalegina</taxon>
        <taxon>IRL clade</taxon>
        <taxon>Trifolieae</taxon>
        <taxon>Trifolium</taxon>
    </lineage>
</organism>
<name>A0A392PSG4_9FABA</name>
<evidence type="ECO:0000313" key="2">
    <source>
        <dbReference type="Proteomes" id="UP000265520"/>
    </source>
</evidence>
<protein>
    <submittedName>
        <fullName evidence="1">Uncharacterized protein</fullName>
    </submittedName>
</protein>
<dbReference type="Proteomes" id="UP000265520">
    <property type="component" value="Unassembled WGS sequence"/>
</dbReference>
<dbReference type="AlphaFoldDB" id="A0A392PSG4"/>
<dbReference type="EMBL" id="LXQA010091601">
    <property type="protein sequence ID" value="MCI14246.1"/>
    <property type="molecule type" value="Genomic_DNA"/>
</dbReference>
<feature type="non-terminal residue" evidence="1">
    <location>
        <position position="44"/>
    </location>
</feature>
<sequence length="44" mass="4895">MLSSVQPPAQLDHELHLQLAQLSSTLSSSCLAQLDHELLFQHVQ</sequence>